<evidence type="ECO:0000313" key="3">
    <source>
        <dbReference type="Proteomes" id="UP001291623"/>
    </source>
</evidence>
<comment type="caution">
    <text evidence="2">The sequence shown here is derived from an EMBL/GenBank/DDBJ whole genome shotgun (WGS) entry which is preliminary data.</text>
</comment>
<dbReference type="Proteomes" id="UP001291623">
    <property type="component" value="Unassembled WGS sequence"/>
</dbReference>
<sequence>MAKLVLIHFCWKFAFGGEVRPPVFNDLNTRVPYVGAKFDHKVLGRSWSFDQSDSKEESKHLATGSAK</sequence>
<keyword evidence="3" id="KW-1185">Reference proteome</keyword>
<dbReference type="EMBL" id="JAVYJV010000017">
    <property type="protein sequence ID" value="KAK4349655.1"/>
    <property type="molecule type" value="Genomic_DNA"/>
</dbReference>
<dbReference type="AlphaFoldDB" id="A0AAE1RCJ8"/>
<accession>A0AAE1RCJ8</accession>
<evidence type="ECO:0000256" key="1">
    <source>
        <dbReference type="SAM" id="SignalP"/>
    </source>
</evidence>
<name>A0AAE1RCJ8_9SOLA</name>
<organism evidence="2 3">
    <name type="scientific">Anisodus tanguticus</name>
    <dbReference type="NCBI Taxonomy" id="243964"/>
    <lineage>
        <taxon>Eukaryota</taxon>
        <taxon>Viridiplantae</taxon>
        <taxon>Streptophyta</taxon>
        <taxon>Embryophyta</taxon>
        <taxon>Tracheophyta</taxon>
        <taxon>Spermatophyta</taxon>
        <taxon>Magnoliopsida</taxon>
        <taxon>eudicotyledons</taxon>
        <taxon>Gunneridae</taxon>
        <taxon>Pentapetalae</taxon>
        <taxon>asterids</taxon>
        <taxon>lamiids</taxon>
        <taxon>Solanales</taxon>
        <taxon>Solanaceae</taxon>
        <taxon>Solanoideae</taxon>
        <taxon>Hyoscyameae</taxon>
        <taxon>Anisodus</taxon>
    </lineage>
</organism>
<keyword evidence="1" id="KW-0732">Signal</keyword>
<feature type="signal peptide" evidence="1">
    <location>
        <begin position="1"/>
        <end position="16"/>
    </location>
</feature>
<evidence type="ECO:0000313" key="2">
    <source>
        <dbReference type="EMBL" id="KAK4349655.1"/>
    </source>
</evidence>
<reference evidence="2" key="1">
    <citation type="submission" date="2023-12" db="EMBL/GenBank/DDBJ databases">
        <title>Genome assembly of Anisodus tanguticus.</title>
        <authorList>
            <person name="Wang Y.-J."/>
        </authorList>
    </citation>
    <scope>NUCLEOTIDE SEQUENCE</scope>
    <source>
        <strain evidence="2">KB-2021</strain>
        <tissue evidence="2">Leaf</tissue>
    </source>
</reference>
<proteinExistence type="predicted"/>
<protein>
    <submittedName>
        <fullName evidence="2">Uncharacterized protein</fullName>
    </submittedName>
</protein>
<feature type="chain" id="PRO_5042142082" evidence="1">
    <location>
        <begin position="17"/>
        <end position="67"/>
    </location>
</feature>
<gene>
    <name evidence="2" type="ORF">RND71_032410</name>
</gene>